<dbReference type="PANTHER" id="PTHR42749">
    <property type="entry name" value="CELL SHAPE-DETERMINING PROTEIN MREB"/>
    <property type="match status" value="1"/>
</dbReference>
<dbReference type="Gene3D" id="3.90.640.10">
    <property type="entry name" value="Actin, Chain A, domain 4"/>
    <property type="match status" value="1"/>
</dbReference>
<dbReference type="AlphaFoldDB" id="A0A0K9FAH5"/>
<dbReference type="GeneID" id="96597501"/>
<evidence type="ECO:0000313" key="2">
    <source>
        <dbReference type="Proteomes" id="UP000037326"/>
    </source>
</evidence>
<dbReference type="EMBL" id="LFXJ01000005">
    <property type="protein sequence ID" value="KMY31445.1"/>
    <property type="molecule type" value="Genomic_DNA"/>
</dbReference>
<dbReference type="SUPFAM" id="SSF53067">
    <property type="entry name" value="Actin-like ATPase domain"/>
    <property type="match status" value="2"/>
</dbReference>
<dbReference type="Gene3D" id="3.30.30.30">
    <property type="match status" value="1"/>
</dbReference>
<name>A0A0K9FAH5_9BACI</name>
<dbReference type="PATRIC" id="fig|582475.4.peg.235"/>
<dbReference type="InterPro" id="IPR043129">
    <property type="entry name" value="ATPase_NBD"/>
</dbReference>
<organism evidence="1 2">
    <name type="scientific">Lysinibacillus xylanilyticus</name>
    <dbReference type="NCBI Taxonomy" id="582475"/>
    <lineage>
        <taxon>Bacteria</taxon>
        <taxon>Bacillati</taxon>
        <taxon>Bacillota</taxon>
        <taxon>Bacilli</taxon>
        <taxon>Bacillales</taxon>
        <taxon>Bacillaceae</taxon>
        <taxon>Lysinibacillus</taxon>
    </lineage>
</organism>
<dbReference type="OrthoDB" id="9760742at2"/>
<reference evidence="2" key="1">
    <citation type="submission" date="2015-07" db="EMBL/GenBank/DDBJ databases">
        <authorList>
            <consortium name="Consortium for Microbial Forensics and Genomics (microFORGE)"/>
            <person name="Knight B.M."/>
            <person name="Roberts D.P."/>
            <person name="Lin D."/>
            <person name="Hari K."/>
            <person name="Fletcher J."/>
            <person name="Melcher U."/>
            <person name="Blagden T."/>
            <person name="Winegar R.A."/>
        </authorList>
    </citation>
    <scope>NUCLEOTIDE SEQUENCE [LARGE SCALE GENOMIC DNA]</scope>
    <source>
        <strain evidence="2">DSM 23493</strain>
    </source>
</reference>
<dbReference type="RefSeq" id="WP_049664019.1">
    <property type="nucleotide sequence ID" value="NZ_JBNNMB010000003.1"/>
</dbReference>
<evidence type="ECO:0000313" key="1">
    <source>
        <dbReference type="EMBL" id="KMY31445.1"/>
    </source>
</evidence>
<dbReference type="Proteomes" id="UP000037326">
    <property type="component" value="Unassembled WGS sequence"/>
</dbReference>
<accession>A0A0K9FAH5</accession>
<protein>
    <submittedName>
        <fullName evidence="1">Molecular chaperone</fullName>
    </submittedName>
</protein>
<gene>
    <name evidence="1" type="ORF">ACZ11_04130</name>
</gene>
<proteinExistence type="predicted"/>
<dbReference type="Gene3D" id="3.30.420.40">
    <property type="match status" value="2"/>
</dbReference>
<dbReference type="PANTHER" id="PTHR42749:SF1">
    <property type="entry name" value="CELL SHAPE-DETERMINING PROTEIN MREB"/>
    <property type="match status" value="1"/>
</dbReference>
<comment type="caution">
    <text evidence="1">The sequence shown here is derived from an EMBL/GenBank/DDBJ whole genome shotgun (WGS) entry which is preliminary data.</text>
</comment>
<sequence length="882" mass="102919">MTTNYSYKLYANKRNTEKKYMTYTRVELMEMTTFQLRNICYKEKLVTGLINTLTRDELIDKILRYRGSEENPLIREKKDGGFERVEAAMQEYLKTPMTDNGDIKIPAKMSLYSGMKIDKPDQYFVETGGFLVESNVLLVNEQLDLCGILNILKDDEVPNQYYFAADQAIGIRKTNNKNYSFIFLRKQDSEYIYKTYYQETPLPPTNLHYYKVPIPDLEIKQLETTNAILAIDFGTTNTTAGVYLESDYVASPCSHDLLNNRIQLNSINFVQFPDPLHQNEWIEVVPTVMTVADCSNADQVSYHYGYEALKMMKKNSYTSLATKFQGIKRWVSNYAKLEEVMDANGNTALVPRSQILREFMLYIIRMAEHQFKCRFKHLHISSPVKLKTQFLDMFRAILPEYQIETEHALDEGMSVLYNTIANQIENNSFLDGKEYKALVIDCGGGTTDLSSCKFRIEDGHISYKIDIHTTYENGDTNFGGNNITYRIFQFMKIVFANYYSRGKNDYDIDALIDIPGKDIYRYVDDHGVEAVYEQFEKAFLDAESIIPTRFKEFENRTRDEYLRVRNNYYFLWEMAEEMKKEFFRKTGILRSRFYADSEMQHDSDLNVTAVDRWCLSLVENNQFKEVYDFPNVFFNIKEINHLIKADIYDIVREFLEEFYETGILSDYSIIKLTGQSCKIDAFREALKEFVPGRSIEFRQKAENVGKVPELKLACLRGALRYLNAKKIGMIETEVTNHAPVVPYAVSAFTHNRQEKLLISSLERLNQIHGTISRPWGVKEVEFYLTGSDNHSSYKYTYFNRQEDFAPVLYENIAMHYQDKIPQDETDSIMNGEVKFFVFAGEDHWGFHVVPVARKDEQLFIGSKQFFAFETDLSELDFFDGLK</sequence>